<organism evidence="1 2">
    <name type="scientific">Beta vulgaris subsp. vulgaris</name>
    <name type="common">Beet</name>
    <dbReference type="NCBI Taxonomy" id="3555"/>
    <lineage>
        <taxon>Eukaryota</taxon>
        <taxon>Viridiplantae</taxon>
        <taxon>Streptophyta</taxon>
        <taxon>Embryophyta</taxon>
        <taxon>Tracheophyta</taxon>
        <taxon>Spermatophyta</taxon>
        <taxon>Magnoliopsida</taxon>
        <taxon>eudicotyledons</taxon>
        <taxon>Gunneridae</taxon>
        <taxon>Pentapetalae</taxon>
        <taxon>Caryophyllales</taxon>
        <taxon>Chenopodiaceae</taxon>
        <taxon>Betoideae</taxon>
        <taxon>Beta</taxon>
    </lineage>
</organism>
<protein>
    <submittedName>
        <fullName evidence="1">Uncharacterized protein</fullName>
    </submittedName>
</protein>
<reference evidence="1 2" key="1">
    <citation type="journal article" date="2014" name="Nature">
        <title>The genome of the recently domesticated crop plant sugar beet (Beta vulgaris).</title>
        <authorList>
            <person name="Dohm J.C."/>
            <person name="Minoche A.E."/>
            <person name="Holtgrawe D."/>
            <person name="Capella-Gutierrez S."/>
            <person name="Zakrzewski F."/>
            <person name="Tafer H."/>
            <person name="Rupp O."/>
            <person name="Sorensen T.R."/>
            <person name="Stracke R."/>
            <person name="Reinhardt R."/>
            <person name="Goesmann A."/>
            <person name="Kraft T."/>
            <person name="Schulz B."/>
            <person name="Stadler P.F."/>
            <person name="Schmidt T."/>
            <person name="Gabaldon T."/>
            <person name="Lehrach H."/>
            <person name="Weisshaar B."/>
            <person name="Himmelbauer H."/>
        </authorList>
    </citation>
    <scope>NUCLEOTIDE SEQUENCE [LARGE SCALE GENOMIC DNA]</scope>
    <source>
        <tissue evidence="1">Taproot</tissue>
    </source>
</reference>
<keyword evidence="2" id="KW-1185">Reference proteome</keyword>
<accession>A0A0J8B2F4</accession>
<dbReference type="EMBL" id="KQ096618">
    <property type="protein sequence ID" value="KMS94043.1"/>
    <property type="molecule type" value="Genomic_DNA"/>
</dbReference>
<feature type="non-terminal residue" evidence="1">
    <location>
        <position position="1"/>
    </location>
</feature>
<dbReference type="Proteomes" id="UP000035740">
    <property type="component" value="Unassembled WGS sequence"/>
</dbReference>
<sequence length="226" mass="24367">LRIYASSENDQVNAVDIIAAQLVQVCFPCDVQTCCNSLLYIIQTGSAQLRAASFYVAAQLVKASKSCGSFLHAFNDMIRYASNSISSLHCEEISMFLQEASSSAREWALDSTSITVSSSDEGGRPGRAYIADKRTASAGLVCLSADPTAFFAVASPYSSKIMPGFESNEGKRNLTPIESKTRFEARRGSFVSKNIVSPGSRNQEPQRKNSNVIPVPCTLANLIDTA</sequence>
<gene>
    <name evidence="1" type="ORF">BVRB_025370</name>
</gene>
<proteinExistence type="predicted"/>
<name>A0A0J8B2F4_BETVV</name>
<evidence type="ECO:0000313" key="1">
    <source>
        <dbReference type="EMBL" id="KMS94043.1"/>
    </source>
</evidence>
<dbReference type="AlphaFoldDB" id="A0A0J8B2F4"/>
<evidence type="ECO:0000313" key="2">
    <source>
        <dbReference type="Proteomes" id="UP000035740"/>
    </source>
</evidence>